<dbReference type="Gene3D" id="2.20.25.240">
    <property type="match status" value="1"/>
</dbReference>
<organism evidence="5 6">
    <name type="scientific">Loxostege sticticalis</name>
    <name type="common">Beet webworm moth</name>
    <dbReference type="NCBI Taxonomy" id="481309"/>
    <lineage>
        <taxon>Eukaryota</taxon>
        <taxon>Metazoa</taxon>
        <taxon>Ecdysozoa</taxon>
        <taxon>Arthropoda</taxon>
        <taxon>Hexapoda</taxon>
        <taxon>Insecta</taxon>
        <taxon>Pterygota</taxon>
        <taxon>Neoptera</taxon>
        <taxon>Endopterygota</taxon>
        <taxon>Lepidoptera</taxon>
        <taxon>Glossata</taxon>
        <taxon>Ditrysia</taxon>
        <taxon>Pyraloidea</taxon>
        <taxon>Crambidae</taxon>
        <taxon>Pyraustinae</taxon>
        <taxon>Loxostege</taxon>
    </lineage>
</organism>
<evidence type="ECO:0000256" key="2">
    <source>
        <dbReference type="ARBA" id="ARBA00022771"/>
    </source>
</evidence>
<feature type="domain" description="FLYWCH-type" evidence="4">
    <location>
        <begin position="1"/>
        <end position="53"/>
    </location>
</feature>
<sequence>MVNGHTYKRFAKLTGDKILWRCSSILKGCKAKILSKTENPLEGIISHDMDHVHDPPPYHQMEDGTWVRGNVTENTASLPVSRPALQAMNYGRPMKITELYIPQE</sequence>
<name>A0ABD0T2V2_LOXSC</name>
<gene>
    <name evidence="5" type="ORF">ABMA28_001381</name>
</gene>
<dbReference type="InterPro" id="IPR007588">
    <property type="entry name" value="Znf_FLYWCH"/>
</dbReference>
<keyword evidence="3" id="KW-0862">Zinc</keyword>
<dbReference type="EMBL" id="JBEDNZ010000011">
    <property type="protein sequence ID" value="KAL0831851.1"/>
    <property type="molecule type" value="Genomic_DNA"/>
</dbReference>
<comment type="caution">
    <text evidence="5">The sequence shown here is derived from an EMBL/GenBank/DDBJ whole genome shotgun (WGS) entry which is preliminary data.</text>
</comment>
<dbReference type="GO" id="GO:0008270">
    <property type="term" value="F:zinc ion binding"/>
    <property type="evidence" value="ECO:0007669"/>
    <property type="project" value="UniProtKB-KW"/>
</dbReference>
<protein>
    <recommendedName>
        <fullName evidence="4">FLYWCH-type domain-containing protein</fullName>
    </recommendedName>
</protein>
<evidence type="ECO:0000313" key="5">
    <source>
        <dbReference type="EMBL" id="KAL0831851.1"/>
    </source>
</evidence>
<dbReference type="AlphaFoldDB" id="A0ABD0T2V2"/>
<dbReference type="Proteomes" id="UP001549921">
    <property type="component" value="Unassembled WGS sequence"/>
</dbReference>
<evidence type="ECO:0000259" key="4">
    <source>
        <dbReference type="Pfam" id="PF04500"/>
    </source>
</evidence>
<evidence type="ECO:0000256" key="1">
    <source>
        <dbReference type="ARBA" id="ARBA00022723"/>
    </source>
</evidence>
<evidence type="ECO:0000256" key="3">
    <source>
        <dbReference type="ARBA" id="ARBA00022833"/>
    </source>
</evidence>
<evidence type="ECO:0000313" key="6">
    <source>
        <dbReference type="Proteomes" id="UP001549921"/>
    </source>
</evidence>
<reference evidence="5 6" key="1">
    <citation type="submission" date="2024-06" db="EMBL/GenBank/DDBJ databases">
        <title>A chromosome-level genome assembly of beet webworm, Loxostege sticticalis.</title>
        <authorList>
            <person name="Zhang Y."/>
        </authorList>
    </citation>
    <scope>NUCLEOTIDE SEQUENCE [LARGE SCALE GENOMIC DNA]</scope>
    <source>
        <strain evidence="5">AQ028</strain>
        <tissue evidence="5">Male pupae</tissue>
    </source>
</reference>
<keyword evidence="1" id="KW-0479">Metal-binding</keyword>
<keyword evidence="2" id="KW-0863">Zinc-finger</keyword>
<dbReference type="Pfam" id="PF04500">
    <property type="entry name" value="FLYWCH"/>
    <property type="match status" value="1"/>
</dbReference>
<proteinExistence type="predicted"/>
<accession>A0ABD0T2V2</accession>